<comment type="caution">
    <text evidence="2">The sequence shown here is derived from an EMBL/GenBank/DDBJ whole genome shotgun (WGS) entry which is preliminary data.</text>
</comment>
<sequence length="87" mass="9845">MLRPSPVDPPGRNENEPHRRVAVRELERAVVMSKRVAVRVSDRDELEEGEVYSVVLEGKGRELDGVDGYFGGFGFEDDEIDDGVKWK</sequence>
<protein>
    <submittedName>
        <fullName evidence="2">Uncharacterized protein</fullName>
    </submittedName>
</protein>
<evidence type="ECO:0000313" key="3">
    <source>
        <dbReference type="Proteomes" id="UP000245207"/>
    </source>
</evidence>
<name>A0A2U1LD82_ARTAN</name>
<proteinExistence type="predicted"/>
<dbReference type="Proteomes" id="UP000245207">
    <property type="component" value="Unassembled WGS sequence"/>
</dbReference>
<feature type="region of interest" description="Disordered" evidence="1">
    <location>
        <begin position="1"/>
        <end position="20"/>
    </location>
</feature>
<feature type="compositionally biased region" description="Basic and acidic residues" evidence="1">
    <location>
        <begin position="11"/>
        <end position="20"/>
    </location>
</feature>
<evidence type="ECO:0000313" key="2">
    <source>
        <dbReference type="EMBL" id="PWA46960.1"/>
    </source>
</evidence>
<reference evidence="2 3" key="1">
    <citation type="journal article" date="2018" name="Mol. Plant">
        <title>The genome of Artemisia annua provides insight into the evolution of Asteraceae family and artemisinin biosynthesis.</title>
        <authorList>
            <person name="Shen Q."/>
            <person name="Zhang L."/>
            <person name="Liao Z."/>
            <person name="Wang S."/>
            <person name="Yan T."/>
            <person name="Shi P."/>
            <person name="Liu M."/>
            <person name="Fu X."/>
            <person name="Pan Q."/>
            <person name="Wang Y."/>
            <person name="Lv Z."/>
            <person name="Lu X."/>
            <person name="Zhang F."/>
            <person name="Jiang W."/>
            <person name="Ma Y."/>
            <person name="Chen M."/>
            <person name="Hao X."/>
            <person name="Li L."/>
            <person name="Tang Y."/>
            <person name="Lv G."/>
            <person name="Zhou Y."/>
            <person name="Sun X."/>
            <person name="Brodelius P.E."/>
            <person name="Rose J.K.C."/>
            <person name="Tang K."/>
        </authorList>
    </citation>
    <scope>NUCLEOTIDE SEQUENCE [LARGE SCALE GENOMIC DNA]</scope>
    <source>
        <strain evidence="3">cv. Huhao1</strain>
        <tissue evidence="2">Leaf</tissue>
    </source>
</reference>
<dbReference type="AlphaFoldDB" id="A0A2U1LD82"/>
<organism evidence="2 3">
    <name type="scientific">Artemisia annua</name>
    <name type="common">Sweet wormwood</name>
    <dbReference type="NCBI Taxonomy" id="35608"/>
    <lineage>
        <taxon>Eukaryota</taxon>
        <taxon>Viridiplantae</taxon>
        <taxon>Streptophyta</taxon>
        <taxon>Embryophyta</taxon>
        <taxon>Tracheophyta</taxon>
        <taxon>Spermatophyta</taxon>
        <taxon>Magnoliopsida</taxon>
        <taxon>eudicotyledons</taxon>
        <taxon>Gunneridae</taxon>
        <taxon>Pentapetalae</taxon>
        <taxon>asterids</taxon>
        <taxon>campanulids</taxon>
        <taxon>Asterales</taxon>
        <taxon>Asteraceae</taxon>
        <taxon>Asteroideae</taxon>
        <taxon>Anthemideae</taxon>
        <taxon>Artemisiinae</taxon>
        <taxon>Artemisia</taxon>
    </lineage>
</organism>
<accession>A0A2U1LD82</accession>
<dbReference type="EMBL" id="PKPP01010029">
    <property type="protein sequence ID" value="PWA46960.1"/>
    <property type="molecule type" value="Genomic_DNA"/>
</dbReference>
<gene>
    <name evidence="2" type="ORF">CTI12_AA504670</name>
</gene>
<keyword evidence="3" id="KW-1185">Reference proteome</keyword>
<evidence type="ECO:0000256" key="1">
    <source>
        <dbReference type="SAM" id="MobiDB-lite"/>
    </source>
</evidence>